<sequence>MKYNLKTMATTTTFFKRFYLKHSIMDYQPKYITTACLFIAAKSCNVHFGHIDEFTKLIKNISSDILEFFVFNELNFHLLVHHPYQPIYGIYLEVQKFMNVKTDILKQVYSKACKIANRSLTTDVEFLFSPAQIAIACWYSEYLMDMGDFNRLEGIMAEIRNEIQSSYMPPKERIMEISEKLKKCANKEHDPTSDLYKGYWHGYKSHKDLPKQSDHTVFEN</sequence>
<dbReference type="InterPro" id="IPR043198">
    <property type="entry name" value="Cyclin/Ssn8"/>
</dbReference>
<evidence type="ECO:0000256" key="1">
    <source>
        <dbReference type="ARBA" id="ARBA00023127"/>
    </source>
</evidence>
<dbReference type="SUPFAM" id="SSF47954">
    <property type="entry name" value="Cyclin-like"/>
    <property type="match status" value="2"/>
</dbReference>
<keyword evidence="6" id="KW-1185">Reference proteome</keyword>
<dbReference type="GO" id="GO:0016538">
    <property type="term" value="F:cyclin-dependent protein serine/threonine kinase regulator activity"/>
    <property type="evidence" value="ECO:0007669"/>
    <property type="project" value="InterPro"/>
</dbReference>
<dbReference type="PANTHER" id="PTHR10026">
    <property type="entry name" value="CYCLIN"/>
    <property type="match status" value="1"/>
</dbReference>
<dbReference type="STRING" id="988480.A0A075AZ63"/>
<gene>
    <name evidence="4" type="ORF">O9G_004598</name>
    <name evidence="5" type="ORF">ROZALSC1DRAFT_30947</name>
</gene>
<reference evidence="4 6" key="1">
    <citation type="journal article" date="2013" name="Curr. Biol.">
        <title>Shared signatures of parasitism and phylogenomics unite Cryptomycota and microsporidia.</title>
        <authorList>
            <person name="James T.Y."/>
            <person name="Pelin A."/>
            <person name="Bonen L."/>
            <person name="Ahrendt S."/>
            <person name="Sain D."/>
            <person name="Corradi N."/>
            <person name="Stajich J.E."/>
        </authorList>
    </citation>
    <scope>NUCLEOTIDE SEQUENCE [LARGE SCALE GENOMIC DNA]</scope>
    <source>
        <strain evidence="4">CSF55</strain>
        <strain evidence="4">CSF55</strain>
    </source>
</reference>
<dbReference type="OrthoDB" id="340962at2759"/>
<dbReference type="EMBL" id="KE561009">
    <property type="protein sequence ID" value="EPZ34002.1"/>
    <property type="molecule type" value="Genomic_DNA"/>
</dbReference>
<dbReference type="GO" id="GO:0006357">
    <property type="term" value="P:regulation of transcription by RNA polymerase II"/>
    <property type="evidence" value="ECO:0007669"/>
    <property type="project" value="InterPro"/>
</dbReference>
<evidence type="ECO:0000259" key="3">
    <source>
        <dbReference type="Pfam" id="PF16899"/>
    </source>
</evidence>
<dbReference type="Gene3D" id="1.10.472.10">
    <property type="entry name" value="Cyclin-like"/>
    <property type="match status" value="2"/>
</dbReference>
<dbReference type="Proteomes" id="UP000281549">
    <property type="component" value="Unassembled WGS sequence"/>
</dbReference>
<evidence type="ECO:0000259" key="2">
    <source>
        <dbReference type="Pfam" id="PF00134"/>
    </source>
</evidence>
<dbReference type="Proteomes" id="UP000030755">
    <property type="component" value="Unassembled WGS sequence"/>
</dbReference>
<reference evidence="5" key="3">
    <citation type="submission" date="2018-08" db="EMBL/GenBank/DDBJ databases">
        <title>Leveraging single-cell genomics to expand the Fungal Tree of Life.</title>
        <authorList>
            <consortium name="DOE Joint Genome Institute"/>
            <person name="Ahrendt S.R."/>
            <person name="Quandt C.A."/>
            <person name="Ciobanu D."/>
            <person name="Clum A."/>
            <person name="Salamov A."/>
            <person name="Andreopoulos B."/>
            <person name="Cheng J.-F."/>
            <person name="Woyke T."/>
            <person name="Pelin A."/>
            <person name="Henrissat B."/>
            <person name="Reynolds N."/>
            <person name="Benny G.L."/>
            <person name="Smith M.E."/>
            <person name="James T.Y."/>
            <person name="Grigoriev I.V."/>
        </authorList>
    </citation>
    <scope>NUCLEOTIDE SEQUENCE</scope>
    <source>
        <strain evidence="5">CSF55</strain>
    </source>
</reference>
<dbReference type="EMBL" id="ML005955">
    <property type="protein sequence ID" value="RKP17225.1"/>
    <property type="molecule type" value="Genomic_DNA"/>
</dbReference>
<dbReference type="Pfam" id="PF16899">
    <property type="entry name" value="Cyclin_C_2"/>
    <property type="match status" value="1"/>
</dbReference>
<proteinExistence type="predicted"/>
<dbReference type="InterPro" id="IPR031658">
    <property type="entry name" value="Cyclin_C_2"/>
</dbReference>
<dbReference type="InterPro" id="IPR006671">
    <property type="entry name" value="Cyclin_N"/>
</dbReference>
<evidence type="ECO:0000313" key="5">
    <source>
        <dbReference type="EMBL" id="RKP17225.1"/>
    </source>
</evidence>
<feature type="domain" description="Cyclin N-terminal" evidence="2">
    <location>
        <begin position="5"/>
        <end position="76"/>
    </location>
</feature>
<name>A0A075AZ63_ROZAC</name>
<dbReference type="CDD" id="cd20525">
    <property type="entry name" value="CYCLIN_CCNH_rpt2"/>
    <property type="match status" value="1"/>
</dbReference>
<dbReference type="Pfam" id="PF00134">
    <property type="entry name" value="Cyclin_N"/>
    <property type="match status" value="1"/>
</dbReference>
<accession>A0A075AZ63</accession>
<feature type="domain" description="Cyclin C-terminal" evidence="3">
    <location>
        <begin position="82"/>
        <end position="139"/>
    </location>
</feature>
<evidence type="ECO:0000313" key="4">
    <source>
        <dbReference type="EMBL" id="EPZ34002.1"/>
    </source>
</evidence>
<reference evidence="7" key="2">
    <citation type="journal article" date="2018" name="Nat. Microbiol.">
        <title>Leveraging single-cell genomics to expand the fungal tree of life.</title>
        <authorList>
            <person name="Ahrendt S.R."/>
            <person name="Quandt C.A."/>
            <person name="Ciobanu D."/>
            <person name="Clum A."/>
            <person name="Salamov A."/>
            <person name="Andreopoulos B."/>
            <person name="Cheng J.F."/>
            <person name="Woyke T."/>
            <person name="Pelin A."/>
            <person name="Henrissat B."/>
            <person name="Reynolds N.K."/>
            <person name="Benny G.L."/>
            <person name="Smith M.E."/>
            <person name="James T.Y."/>
            <person name="Grigoriev I.V."/>
        </authorList>
    </citation>
    <scope>NUCLEOTIDE SEQUENCE [LARGE SCALE GENOMIC DNA]</scope>
    <source>
        <strain evidence="7">CSF55</strain>
    </source>
</reference>
<protein>
    <submittedName>
        <fullName evidence="5">Cyclin-like protein</fullName>
    </submittedName>
    <submittedName>
        <fullName evidence="4">CyclinH/Ccl1 domain-containing protein</fullName>
    </submittedName>
</protein>
<organism evidence="4 6">
    <name type="scientific">Rozella allomycis (strain CSF55)</name>
    <dbReference type="NCBI Taxonomy" id="988480"/>
    <lineage>
        <taxon>Eukaryota</taxon>
        <taxon>Fungi</taxon>
        <taxon>Fungi incertae sedis</taxon>
        <taxon>Cryptomycota</taxon>
        <taxon>Cryptomycota incertae sedis</taxon>
        <taxon>Rozella</taxon>
    </lineage>
</organism>
<dbReference type="HOGENOM" id="CLU_1133607_0_0_1"/>
<dbReference type="InterPro" id="IPR036915">
    <property type="entry name" value="Cyclin-like_sf"/>
</dbReference>
<evidence type="ECO:0000313" key="7">
    <source>
        <dbReference type="Proteomes" id="UP000281549"/>
    </source>
</evidence>
<keyword evidence="1" id="KW-0195">Cyclin</keyword>
<dbReference type="AlphaFoldDB" id="A0A075AZ63"/>
<evidence type="ECO:0000313" key="6">
    <source>
        <dbReference type="Proteomes" id="UP000030755"/>
    </source>
</evidence>